<evidence type="ECO:0000256" key="6">
    <source>
        <dbReference type="ARBA" id="ARBA00022692"/>
    </source>
</evidence>
<proteinExistence type="inferred from homology"/>
<keyword evidence="8" id="KW-1133">Transmembrane helix</keyword>
<dbReference type="RefSeq" id="WP_201692054.1">
    <property type="nucleotide sequence ID" value="NZ_JAEQND010000011.1"/>
</dbReference>
<comment type="similarity">
    <text evidence="2 10">Belongs to the GSP K family.</text>
</comment>
<keyword evidence="14" id="KW-1185">Reference proteome</keyword>
<keyword evidence="7" id="KW-0653">Protein transport</keyword>
<dbReference type="NCBIfam" id="NF037980">
    <property type="entry name" value="T2SS_GspK"/>
    <property type="match status" value="1"/>
</dbReference>
<dbReference type="PIRSF" id="PIRSF002786">
    <property type="entry name" value="XcpX"/>
    <property type="match status" value="1"/>
</dbReference>
<keyword evidence="3 10" id="KW-0813">Transport</keyword>
<feature type="domain" description="T2SS protein K first SAM-like" evidence="12">
    <location>
        <begin position="117"/>
        <end position="206"/>
    </location>
</feature>
<evidence type="ECO:0000256" key="9">
    <source>
        <dbReference type="ARBA" id="ARBA00023136"/>
    </source>
</evidence>
<evidence type="ECO:0000256" key="7">
    <source>
        <dbReference type="ARBA" id="ARBA00022927"/>
    </source>
</evidence>
<protein>
    <recommendedName>
        <fullName evidence="10">Type II secretion system protein K</fullName>
    </recommendedName>
</protein>
<sequence length="324" mass="36012">MKRQHGAALLAAMLTVTLVATFAAAALWQQWRSVEIESADRQRVQSTWILTGALDWARLILREDRDAADYLAEPWAVPLQEARLSTFLAADQSNNAVGENGDADQVFLSGDITDLQSRLNLNRLVNAGTLQPKPLEAFRRLFELLSLPQAELVRMSENLRFASDLHVDNRSTGQAPLMPVRVEQLVWLGLSPETVAALEPFVTLLPSSTTAVNLNTAPAEVIYAAIPNISLADAQRLVSERERKHFRRVQDAIALLPPVEPPAPPRDVGLLDVGSHYFEVRGRLRIDDVVIEERSIVQKETLLVRTLQRERGAVEPSGTTEIKR</sequence>
<dbReference type="InterPro" id="IPR038072">
    <property type="entry name" value="GspK_central_sf"/>
</dbReference>
<dbReference type="EMBL" id="JAEQND010000011">
    <property type="protein sequence ID" value="MBL0427431.1"/>
    <property type="molecule type" value="Genomic_DNA"/>
</dbReference>
<dbReference type="PANTHER" id="PTHR38831">
    <property type="entry name" value="TYPE II SECRETION SYSTEM PROTEIN K"/>
    <property type="match status" value="1"/>
</dbReference>
<dbReference type="Proteomes" id="UP000622707">
    <property type="component" value="Unassembled WGS sequence"/>
</dbReference>
<dbReference type="InterPro" id="IPR049179">
    <property type="entry name" value="T2SSK_SAM-like_2nd"/>
</dbReference>
<dbReference type="Pfam" id="PF21687">
    <property type="entry name" value="T2SSK_1st"/>
    <property type="match status" value="1"/>
</dbReference>
<keyword evidence="9 10" id="KW-0472">Membrane</keyword>
<evidence type="ECO:0000256" key="8">
    <source>
        <dbReference type="ARBA" id="ARBA00022989"/>
    </source>
</evidence>
<keyword evidence="5 10" id="KW-0997">Cell inner membrane</keyword>
<evidence type="ECO:0000256" key="10">
    <source>
        <dbReference type="PIRNR" id="PIRNR002786"/>
    </source>
</evidence>
<evidence type="ECO:0000256" key="3">
    <source>
        <dbReference type="ARBA" id="ARBA00022448"/>
    </source>
</evidence>
<evidence type="ECO:0000256" key="2">
    <source>
        <dbReference type="ARBA" id="ARBA00007246"/>
    </source>
</evidence>
<dbReference type="InterPro" id="IPR049031">
    <property type="entry name" value="T2SSK_SAM-like_1st"/>
</dbReference>
<evidence type="ECO:0000259" key="12">
    <source>
        <dbReference type="Pfam" id="PF21687"/>
    </source>
</evidence>
<organism evidence="13 14">
    <name type="scientific">Ramlibacter alkalitolerans</name>
    <dbReference type="NCBI Taxonomy" id="2039631"/>
    <lineage>
        <taxon>Bacteria</taxon>
        <taxon>Pseudomonadati</taxon>
        <taxon>Pseudomonadota</taxon>
        <taxon>Betaproteobacteria</taxon>
        <taxon>Burkholderiales</taxon>
        <taxon>Comamonadaceae</taxon>
        <taxon>Ramlibacter</taxon>
    </lineage>
</organism>
<evidence type="ECO:0000259" key="11">
    <source>
        <dbReference type="Pfam" id="PF03934"/>
    </source>
</evidence>
<dbReference type="Pfam" id="PF03934">
    <property type="entry name" value="T2SSK"/>
    <property type="match status" value="1"/>
</dbReference>
<dbReference type="InterPro" id="IPR005628">
    <property type="entry name" value="GspK"/>
</dbReference>
<evidence type="ECO:0000313" key="14">
    <source>
        <dbReference type="Proteomes" id="UP000622707"/>
    </source>
</evidence>
<gene>
    <name evidence="13" type="primary">gspK</name>
    <name evidence="13" type="ORF">JI746_20125</name>
</gene>
<evidence type="ECO:0000256" key="5">
    <source>
        <dbReference type="ARBA" id="ARBA00022519"/>
    </source>
</evidence>
<evidence type="ECO:0000256" key="4">
    <source>
        <dbReference type="ARBA" id="ARBA00022475"/>
    </source>
</evidence>
<dbReference type="SUPFAM" id="SSF158544">
    <property type="entry name" value="GspK insert domain-like"/>
    <property type="match status" value="1"/>
</dbReference>
<reference evidence="13 14" key="1">
    <citation type="journal article" date="2017" name="Int. J. Syst. Evol. Microbiol.">
        <title>Ramlibacter alkalitolerans sp. nov., alkali-tolerant bacterium isolated from soil of ginseng.</title>
        <authorList>
            <person name="Lee D.H."/>
            <person name="Cha C.J."/>
        </authorList>
    </citation>
    <scope>NUCLEOTIDE SEQUENCE [LARGE SCALE GENOMIC DNA]</scope>
    <source>
        <strain evidence="13 14">KACC 19305</strain>
    </source>
</reference>
<comment type="caution">
    <text evidence="13">The sequence shown here is derived from an EMBL/GenBank/DDBJ whole genome shotgun (WGS) entry which is preliminary data.</text>
</comment>
<dbReference type="PANTHER" id="PTHR38831:SF1">
    <property type="entry name" value="TYPE II SECRETION SYSTEM PROTEIN K-RELATED"/>
    <property type="match status" value="1"/>
</dbReference>
<comment type="subcellular location">
    <subcellularLocation>
        <location evidence="1 10">Cell inner membrane</location>
    </subcellularLocation>
</comment>
<evidence type="ECO:0000256" key="1">
    <source>
        <dbReference type="ARBA" id="ARBA00004533"/>
    </source>
</evidence>
<accession>A0ABS1JTD7</accession>
<feature type="domain" description="T2SS protein K second SAM-like" evidence="11">
    <location>
        <begin position="212"/>
        <end position="257"/>
    </location>
</feature>
<name>A0ABS1JTD7_9BURK</name>
<keyword evidence="4 10" id="KW-1003">Cell membrane</keyword>
<keyword evidence="6" id="KW-0812">Transmembrane</keyword>
<evidence type="ECO:0000313" key="13">
    <source>
        <dbReference type="EMBL" id="MBL0427431.1"/>
    </source>
</evidence>